<evidence type="ECO:0000313" key="3">
    <source>
        <dbReference type="EMBL" id="NEV66126.1"/>
    </source>
</evidence>
<evidence type="ECO:0000256" key="2">
    <source>
        <dbReference type="SAM" id="SignalP"/>
    </source>
</evidence>
<feature type="chain" id="PRO_5043848045" description="Outer membrane protein beta-barrel domain-containing protein" evidence="2">
    <location>
        <begin position="31"/>
        <end position="330"/>
    </location>
</feature>
<evidence type="ECO:0000256" key="1">
    <source>
        <dbReference type="SAM" id="MobiDB-lite"/>
    </source>
</evidence>
<organism evidence="3">
    <name type="scientific">Lyngbya confervoides BDU141951</name>
    <dbReference type="NCBI Taxonomy" id="1574623"/>
    <lineage>
        <taxon>Bacteria</taxon>
        <taxon>Bacillati</taxon>
        <taxon>Cyanobacteriota</taxon>
        <taxon>Cyanophyceae</taxon>
        <taxon>Oscillatoriophycideae</taxon>
        <taxon>Oscillatoriales</taxon>
        <taxon>Microcoleaceae</taxon>
        <taxon>Lyngbya</taxon>
    </lineage>
</organism>
<feature type="signal peptide" evidence="2">
    <location>
        <begin position="1"/>
        <end position="30"/>
    </location>
</feature>
<keyword evidence="2" id="KW-0732">Signal</keyword>
<evidence type="ECO:0008006" key="4">
    <source>
        <dbReference type="Google" id="ProtNLM"/>
    </source>
</evidence>
<dbReference type="AlphaFoldDB" id="A0A0C1Y303"/>
<reference evidence="3" key="2">
    <citation type="journal article" date="2015" name="Genome Announc.">
        <title>Draft Genome Sequence of Filamentous Marine Cyanobacterium Lyngbya confervoides Strain BDU141951.</title>
        <authorList>
            <person name="Chandrababunaidu M.M."/>
            <person name="Sen D."/>
            <person name="Tripathy S."/>
        </authorList>
    </citation>
    <scope>NUCLEOTIDE SEQUENCE</scope>
    <source>
        <strain evidence="3">BDU141951</strain>
    </source>
</reference>
<gene>
    <name evidence="3" type="ORF">QQ91_003240</name>
</gene>
<accession>A0A0C1Y303</accession>
<reference evidence="3" key="1">
    <citation type="submission" date="2014-11" db="EMBL/GenBank/DDBJ databases">
        <authorList>
            <person name="Malar M.C."/>
            <person name="Sen D."/>
            <person name="Tripathy S."/>
        </authorList>
    </citation>
    <scope>NUCLEOTIDE SEQUENCE</scope>
    <source>
        <strain evidence="3">BDU141951</strain>
    </source>
</reference>
<feature type="region of interest" description="Disordered" evidence="1">
    <location>
        <begin position="55"/>
        <end position="77"/>
    </location>
</feature>
<dbReference type="EMBL" id="JTHE02000003">
    <property type="protein sequence ID" value="NEV66126.1"/>
    <property type="molecule type" value="Genomic_DNA"/>
</dbReference>
<sequence length="330" mass="35499">MFTPGHPFCLRLALLMTVGMPMTLAASAFAEVRRLDAAPSNALPPALMTTATDLQAASPPAIAPPDPSSTPLNPASAPPAPVINVETLTPAAIDYETAGNTLNGTTDPGMAPPARLTPEFDEADFEPPEPLKPAEIPDTVPFEVEDYIPEPTGQSLAEASLEVATPPDDFIQWRATAWGGFMTNNDLEESLTFQGIEVEDSSIFGAGISRTLAGGNTVKIEGELNLLKHSGRQNHWEGTAALALRWEWSPSLSIALIEGVSYATLLPEIEDDNNTDESQFLNYLALEIEYLHSSQWGLAGRIHHRSGAYRQFGDAVGGSNAYIFGLRRRF</sequence>
<reference evidence="3" key="3">
    <citation type="submission" date="2020-02" db="EMBL/GenBank/DDBJ databases">
        <authorList>
            <person name="Sarangi A.N."/>
            <person name="Ghosh S."/>
            <person name="Mukherjee M."/>
            <person name="Tripathy S."/>
        </authorList>
    </citation>
    <scope>NUCLEOTIDE SEQUENCE</scope>
    <source>
        <strain evidence="3">BDU141951</strain>
    </source>
</reference>
<proteinExistence type="predicted"/>
<protein>
    <recommendedName>
        <fullName evidence="4">Outer membrane protein beta-barrel domain-containing protein</fullName>
    </recommendedName>
</protein>
<name>A0A0C1Y303_9CYAN</name>
<comment type="caution">
    <text evidence="3">The sequence shown here is derived from an EMBL/GenBank/DDBJ whole genome shotgun (WGS) entry which is preliminary data.</text>
</comment>